<evidence type="ECO:0000313" key="2">
    <source>
        <dbReference type="EMBL" id="MBN9674111.1"/>
    </source>
</evidence>
<dbReference type="Pfam" id="PF11431">
    <property type="entry name" value="Transport_MerF"/>
    <property type="match status" value="1"/>
</dbReference>
<protein>
    <submittedName>
        <fullName evidence="2">Mercury resistance system transport protein MerF</fullName>
    </submittedName>
</protein>
<keyword evidence="1" id="KW-1133">Transmembrane helix</keyword>
<gene>
    <name evidence="2" type="primary">merF</name>
    <name evidence="2" type="ORF">JF539_27380</name>
</gene>
<dbReference type="Proteomes" id="UP000664096">
    <property type="component" value="Unassembled WGS sequence"/>
</dbReference>
<keyword evidence="1" id="KW-0812">Transmembrane</keyword>
<name>A0A939J3D3_9HYPH</name>
<accession>A0A939J3D3</accession>
<dbReference type="Gene3D" id="1.10.287.910">
    <property type="entry name" value="bacterial mercury transporter, merf"/>
    <property type="match status" value="1"/>
</dbReference>
<evidence type="ECO:0000313" key="3">
    <source>
        <dbReference type="Proteomes" id="UP000664096"/>
    </source>
</evidence>
<proteinExistence type="predicted"/>
<comment type="caution">
    <text evidence="2">The sequence shown here is derived from an EMBL/GenBank/DDBJ whole genome shotgun (WGS) entry which is preliminary data.</text>
</comment>
<organism evidence="2 3">
    <name type="scientific">Roseibium aggregatum</name>
    <dbReference type="NCBI Taxonomy" id="187304"/>
    <lineage>
        <taxon>Bacteria</taxon>
        <taxon>Pseudomonadati</taxon>
        <taxon>Pseudomonadota</taxon>
        <taxon>Alphaproteobacteria</taxon>
        <taxon>Hyphomicrobiales</taxon>
        <taxon>Stappiaceae</taxon>
        <taxon>Roseibium</taxon>
    </lineage>
</organism>
<keyword evidence="1" id="KW-0472">Membrane</keyword>
<sequence>MTRRAPEASPMRDKLLLTGVIGTVIVALCCFTPVLVILLGVVGLSALTGVLDYVLIPALAVFVLLTIYALVRRNRSQQEHTDV</sequence>
<reference evidence="2" key="1">
    <citation type="submission" date="2020-12" db="EMBL/GenBank/DDBJ databases">
        <title>Oil enriched cultivation method for isolating marine PHA-producing bacteria.</title>
        <authorList>
            <person name="Zheng W."/>
            <person name="Yu S."/>
            <person name="Huang Y."/>
        </authorList>
    </citation>
    <scope>NUCLEOTIDE SEQUENCE</scope>
    <source>
        <strain evidence="2">SY-2-12</strain>
    </source>
</reference>
<feature type="transmembrane region" description="Helical" evidence="1">
    <location>
        <begin position="20"/>
        <end position="47"/>
    </location>
</feature>
<dbReference type="InterPro" id="IPR021091">
    <property type="entry name" value="Mercury_ion_transport_MerF"/>
</dbReference>
<evidence type="ECO:0000256" key="1">
    <source>
        <dbReference type="SAM" id="Phobius"/>
    </source>
</evidence>
<feature type="transmembrane region" description="Helical" evidence="1">
    <location>
        <begin position="53"/>
        <end position="71"/>
    </location>
</feature>
<dbReference type="AlphaFoldDB" id="A0A939J3D3"/>
<dbReference type="NCBIfam" id="NF033565">
    <property type="entry name" value="trans_MerF"/>
    <property type="match status" value="1"/>
</dbReference>
<dbReference type="EMBL" id="JAEKJZ010000010">
    <property type="protein sequence ID" value="MBN9674111.1"/>
    <property type="molecule type" value="Genomic_DNA"/>
</dbReference>
<dbReference type="GO" id="GO:0016020">
    <property type="term" value="C:membrane"/>
    <property type="evidence" value="ECO:0007669"/>
    <property type="project" value="InterPro"/>
</dbReference>